<feature type="non-terminal residue" evidence="2">
    <location>
        <position position="1"/>
    </location>
</feature>
<dbReference type="AlphaFoldDB" id="A0A6J4RRV9"/>
<feature type="region of interest" description="Disordered" evidence="1">
    <location>
        <begin position="1"/>
        <end position="65"/>
    </location>
</feature>
<sequence>GTHLRRRRYDLRSLQRRDPGRGRHGPRRVRGLGGSHDQTRGRLGRERRRRRRARRHRRGRLRRGM</sequence>
<feature type="compositionally biased region" description="Basic and acidic residues" evidence="1">
    <location>
        <begin position="10"/>
        <end position="21"/>
    </location>
</feature>
<protein>
    <submittedName>
        <fullName evidence="2">Uncharacterized protein</fullName>
    </submittedName>
</protein>
<dbReference type="EMBL" id="CADCVR010000005">
    <property type="protein sequence ID" value="CAA9473464.1"/>
    <property type="molecule type" value="Genomic_DNA"/>
</dbReference>
<feature type="compositionally biased region" description="Basic residues" evidence="1">
    <location>
        <begin position="45"/>
        <end position="65"/>
    </location>
</feature>
<name>A0A6J4RRV9_9ACTN</name>
<evidence type="ECO:0000313" key="2">
    <source>
        <dbReference type="EMBL" id="CAA9473464.1"/>
    </source>
</evidence>
<evidence type="ECO:0000256" key="1">
    <source>
        <dbReference type="SAM" id="MobiDB-lite"/>
    </source>
</evidence>
<gene>
    <name evidence="2" type="ORF">AVDCRST_MAG53-93</name>
</gene>
<feature type="non-terminal residue" evidence="2">
    <location>
        <position position="65"/>
    </location>
</feature>
<reference evidence="2" key="1">
    <citation type="submission" date="2020-02" db="EMBL/GenBank/DDBJ databases">
        <authorList>
            <person name="Meier V. D."/>
        </authorList>
    </citation>
    <scope>NUCLEOTIDE SEQUENCE</scope>
    <source>
        <strain evidence="2">AVDCRST_MAG53</strain>
    </source>
</reference>
<organism evidence="2">
    <name type="scientific">uncultured Solirubrobacteraceae bacterium</name>
    <dbReference type="NCBI Taxonomy" id="1162706"/>
    <lineage>
        <taxon>Bacteria</taxon>
        <taxon>Bacillati</taxon>
        <taxon>Actinomycetota</taxon>
        <taxon>Thermoleophilia</taxon>
        <taxon>Solirubrobacterales</taxon>
        <taxon>Solirubrobacteraceae</taxon>
        <taxon>environmental samples</taxon>
    </lineage>
</organism>
<proteinExistence type="predicted"/>
<accession>A0A6J4RRV9</accession>